<keyword evidence="1" id="KW-1133">Transmembrane helix</keyword>
<name>I4IMD6_MICAE</name>
<gene>
    <name evidence="2" type="ORF">MICAK_1690005</name>
</gene>
<sequence length="137" mass="14858">MESSDKEDYEAKEKAFYSAMIGAWLNTRLERDKQLLGLSVTAIGLLVTLLRTVGVSSLLQIILFGLALFAFLITVVSVIYILDENSTHIKKILLEGSEIESRKLMCLDTTAGISFVVGMVLIVIIGMDSAAKSLAGS</sequence>
<keyword evidence="1" id="KW-0812">Transmembrane</keyword>
<protein>
    <recommendedName>
        <fullName evidence="4">Integral membrane protein</fullName>
    </recommendedName>
</protein>
<accession>I4IMD6</accession>
<evidence type="ECO:0000313" key="2">
    <source>
        <dbReference type="EMBL" id="CCI35460.1"/>
    </source>
</evidence>
<dbReference type="AlphaFoldDB" id="I4IMD6"/>
<dbReference type="RefSeq" id="WP_002801765.1">
    <property type="nucleotide sequence ID" value="NZ_HE974173.1"/>
</dbReference>
<evidence type="ECO:0000256" key="1">
    <source>
        <dbReference type="SAM" id="Phobius"/>
    </source>
</evidence>
<organism evidence="2 3">
    <name type="scientific">Microcystis aeruginosa PCC 9701</name>
    <dbReference type="NCBI Taxonomy" id="721123"/>
    <lineage>
        <taxon>Bacteria</taxon>
        <taxon>Bacillati</taxon>
        <taxon>Cyanobacteriota</taxon>
        <taxon>Cyanophyceae</taxon>
        <taxon>Oscillatoriophycideae</taxon>
        <taxon>Chroococcales</taxon>
        <taxon>Microcystaceae</taxon>
        <taxon>Microcystis</taxon>
    </lineage>
</organism>
<feature type="transmembrane region" description="Helical" evidence="1">
    <location>
        <begin position="35"/>
        <end position="53"/>
    </location>
</feature>
<feature type="transmembrane region" description="Helical" evidence="1">
    <location>
        <begin position="59"/>
        <end position="83"/>
    </location>
</feature>
<feature type="transmembrane region" description="Helical" evidence="1">
    <location>
        <begin position="104"/>
        <end position="127"/>
    </location>
</feature>
<reference evidence="2 3" key="1">
    <citation type="submission" date="2012-04" db="EMBL/GenBank/DDBJ databases">
        <authorList>
            <person name="Genoscope - CEA"/>
        </authorList>
    </citation>
    <scope>NUCLEOTIDE SEQUENCE [LARGE SCALE GENOMIC DNA]</scope>
    <source>
        <strain evidence="2 3">9701</strain>
    </source>
</reference>
<comment type="caution">
    <text evidence="2">The sequence shown here is derived from an EMBL/GenBank/DDBJ whole genome shotgun (WGS) entry which is preliminary data.</text>
</comment>
<proteinExistence type="predicted"/>
<evidence type="ECO:0008006" key="4">
    <source>
        <dbReference type="Google" id="ProtNLM"/>
    </source>
</evidence>
<keyword evidence="1" id="KW-0472">Membrane</keyword>
<evidence type="ECO:0000313" key="3">
    <source>
        <dbReference type="Proteomes" id="UP000004047"/>
    </source>
</evidence>
<dbReference type="HOGENOM" id="CLU_1862879_0_0_3"/>
<dbReference type="Proteomes" id="UP000004047">
    <property type="component" value="Unassembled WGS sequence"/>
</dbReference>
<dbReference type="EMBL" id="CAIQ01000078">
    <property type="protein sequence ID" value="CCI35460.1"/>
    <property type="molecule type" value="Genomic_DNA"/>
</dbReference>